<evidence type="ECO:0000313" key="9">
    <source>
        <dbReference type="EMBL" id="KAF7395827.1"/>
    </source>
</evidence>
<evidence type="ECO:0000256" key="2">
    <source>
        <dbReference type="ARBA" id="ARBA00022946"/>
    </source>
</evidence>
<keyword evidence="10" id="KW-1185">Reference proteome</keyword>
<dbReference type="EMBL" id="JACSDZ010000009">
    <property type="protein sequence ID" value="KAF7395827.1"/>
    <property type="molecule type" value="Genomic_DNA"/>
</dbReference>
<dbReference type="GO" id="GO:0005840">
    <property type="term" value="C:ribosome"/>
    <property type="evidence" value="ECO:0007669"/>
    <property type="project" value="UniProtKB-KW"/>
</dbReference>
<evidence type="ECO:0000256" key="7">
    <source>
        <dbReference type="ARBA" id="ARBA00039442"/>
    </source>
</evidence>
<comment type="subcellular location">
    <subcellularLocation>
        <location evidence="1">Mitochondrion</location>
    </subcellularLocation>
</comment>
<dbReference type="Pfam" id="PF07147">
    <property type="entry name" value="PDCD9"/>
    <property type="match status" value="1"/>
</dbReference>
<dbReference type="GO" id="GO:0003735">
    <property type="term" value="F:structural constituent of ribosome"/>
    <property type="evidence" value="ECO:0007669"/>
    <property type="project" value="InterPro"/>
</dbReference>
<evidence type="ECO:0000313" key="10">
    <source>
        <dbReference type="Proteomes" id="UP000617340"/>
    </source>
</evidence>
<evidence type="ECO:0000256" key="4">
    <source>
        <dbReference type="ARBA" id="ARBA00023128"/>
    </source>
</evidence>
<keyword evidence="5" id="KW-0687">Ribonucleoprotein</keyword>
<protein>
    <recommendedName>
        <fullName evidence="7">Large ribosomal subunit protein mL37</fullName>
    </recommendedName>
    <alternativeName>
        <fullName evidence="8">39S ribosomal protein L37, mitochondrial</fullName>
    </alternativeName>
</protein>
<keyword evidence="4" id="KW-0496">Mitochondrion</keyword>
<keyword evidence="3" id="KW-0689">Ribosomal protein</keyword>
<evidence type="ECO:0000256" key="3">
    <source>
        <dbReference type="ARBA" id="ARBA00022980"/>
    </source>
</evidence>
<sequence length="409" mass="48040">MKLTQVLRKYHLGRLTRKVWYNQRERKIIANNLESRLSTLNIKIIDPIDLIRPKKDFVRIEPEYIYKRPKFDNTHPDWKDKACLSYKDHNVLQQGLPQAQLLLKTIHIENELPQQIKEKEMDLSNDIHHLVERTIYTSNIFDAHQELLPKRKDPDRPAWNFPRDYGVTDLRKTHNLFKKLLQICECVCGPEIVRTRSIFHNGIIKISIDKEPNLLQFELTFDLAIVSTKPLTKIEDQNAHTELDFPNIYPFYPTLSLEKMNIYKTEDLYPIEGISPWSNIHTIFISHNAEEVKNLTELPVIEDQIHARSMIKSFTAAAANARQKYGHDVKHLPEPIIVQCIESNGKNFHFSVFQLNTLDINKIEGIRNFWWSSPTLQLYEKACYEVGKPILTGYNPEVVKKLFAFYKNI</sequence>
<dbReference type="InterPro" id="IPR052482">
    <property type="entry name" value="mtLSU_mL37"/>
</dbReference>
<dbReference type="Proteomes" id="UP000617340">
    <property type="component" value="Unassembled WGS sequence"/>
</dbReference>
<organism evidence="9 10">
    <name type="scientific">Vespula germanica</name>
    <name type="common">German yellow jacket</name>
    <name type="synonym">Paravespula germanica</name>
    <dbReference type="NCBI Taxonomy" id="30212"/>
    <lineage>
        <taxon>Eukaryota</taxon>
        <taxon>Metazoa</taxon>
        <taxon>Ecdysozoa</taxon>
        <taxon>Arthropoda</taxon>
        <taxon>Hexapoda</taxon>
        <taxon>Insecta</taxon>
        <taxon>Pterygota</taxon>
        <taxon>Neoptera</taxon>
        <taxon>Endopterygota</taxon>
        <taxon>Hymenoptera</taxon>
        <taxon>Apocrita</taxon>
        <taxon>Aculeata</taxon>
        <taxon>Vespoidea</taxon>
        <taxon>Vespidae</taxon>
        <taxon>Vespinae</taxon>
        <taxon>Vespula</taxon>
    </lineage>
</organism>
<evidence type="ECO:0000256" key="1">
    <source>
        <dbReference type="ARBA" id="ARBA00004173"/>
    </source>
</evidence>
<evidence type="ECO:0000256" key="6">
    <source>
        <dbReference type="ARBA" id="ARBA00037985"/>
    </source>
</evidence>
<dbReference type="GO" id="GO:0006412">
    <property type="term" value="P:translation"/>
    <property type="evidence" value="ECO:0007669"/>
    <property type="project" value="InterPro"/>
</dbReference>
<gene>
    <name evidence="9" type="ORF">HZH68_009877</name>
</gene>
<dbReference type="PANTHER" id="PTHR15889:SF2">
    <property type="entry name" value="LARGE RIBOSOMAL SUBUNIT PROTEIN ML37"/>
    <property type="match status" value="1"/>
</dbReference>
<evidence type="ECO:0000256" key="5">
    <source>
        <dbReference type="ARBA" id="ARBA00023274"/>
    </source>
</evidence>
<accession>A0A834JWP5</accession>
<proteinExistence type="inferred from homology"/>
<dbReference type="AlphaFoldDB" id="A0A834JWP5"/>
<dbReference type="InterPro" id="IPR010793">
    <property type="entry name" value="Ribosomal_mL37/mL65"/>
</dbReference>
<comment type="similarity">
    <text evidence="6">Belongs to the mitochondrion-specific ribosomal protein mL37 family.</text>
</comment>
<keyword evidence="2" id="KW-0809">Transit peptide</keyword>
<comment type="caution">
    <text evidence="9">The sequence shown here is derived from an EMBL/GenBank/DDBJ whole genome shotgun (WGS) entry which is preliminary data.</text>
</comment>
<dbReference type="GO" id="GO:1990904">
    <property type="term" value="C:ribonucleoprotein complex"/>
    <property type="evidence" value="ECO:0007669"/>
    <property type="project" value="UniProtKB-KW"/>
</dbReference>
<dbReference type="GO" id="GO:0005739">
    <property type="term" value="C:mitochondrion"/>
    <property type="evidence" value="ECO:0007669"/>
    <property type="project" value="UniProtKB-SubCell"/>
</dbReference>
<dbReference type="PANTHER" id="PTHR15889">
    <property type="entry name" value="MITOCHONDRIAL RIBOSOMAL PROTEIN L37"/>
    <property type="match status" value="1"/>
</dbReference>
<reference evidence="9" key="1">
    <citation type="journal article" date="2020" name="G3 (Bethesda)">
        <title>High-Quality Assemblies for Three Invasive Social Wasps from the &lt;i&gt;Vespula&lt;/i&gt; Genus.</title>
        <authorList>
            <person name="Harrop T.W.R."/>
            <person name="Guhlin J."/>
            <person name="McLaughlin G.M."/>
            <person name="Permina E."/>
            <person name="Stockwell P."/>
            <person name="Gilligan J."/>
            <person name="Le Lec M.F."/>
            <person name="Gruber M.A.M."/>
            <person name="Quinn O."/>
            <person name="Lovegrove M."/>
            <person name="Duncan E.J."/>
            <person name="Remnant E.J."/>
            <person name="Van Eeckhoven J."/>
            <person name="Graham B."/>
            <person name="Knapp R.A."/>
            <person name="Langford K.W."/>
            <person name="Kronenberg Z."/>
            <person name="Press M.O."/>
            <person name="Eacker S.M."/>
            <person name="Wilson-Rankin E.E."/>
            <person name="Purcell J."/>
            <person name="Lester P.J."/>
            <person name="Dearden P.K."/>
        </authorList>
    </citation>
    <scope>NUCLEOTIDE SEQUENCE</scope>
    <source>
        <strain evidence="9">Linc-1</strain>
    </source>
</reference>
<name>A0A834JWP5_VESGE</name>
<evidence type="ECO:0000256" key="8">
    <source>
        <dbReference type="ARBA" id="ARBA00041617"/>
    </source>
</evidence>